<organism evidence="19 20">
    <name type="scientific">Sporothrix stenoceras</name>
    <dbReference type="NCBI Taxonomy" id="5173"/>
    <lineage>
        <taxon>Eukaryota</taxon>
        <taxon>Fungi</taxon>
        <taxon>Dikarya</taxon>
        <taxon>Ascomycota</taxon>
        <taxon>Pezizomycotina</taxon>
        <taxon>Sordariomycetes</taxon>
        <taxon>Sordariomycetidae</taxon>
        <taxon>Ophiostomatales</taxon>
        <taxon>Ophiostomataceae</taxon>
        <taxon>Sporothrix</taxon>
    </lineage>
</organism>
<evidence type="ECO:0000259" key="18">
    <source>
        <dbReference type="Pfam" id="PF22666"/>
    </source>
</evidence>
<name>A0ABR3Z5Q9_9PEZI</name>
<dbReference type="SUPFAM" id="SSF49303">
    <property type="entry name" value="beta-Galactosidase/glucuronidase domain"/>
    <property type="match status" value="2"/>
</dbReference>
<evidence type="ECO:0000313" key="20">
    <source>
        <dbReference type="Proteomes" id="UP001583186"/>
    </source>
</evidence>
<dbReference type="PANTHER" id="PTHR43730">
    <property type="entry name" value="BETA-MANNOSIDASE"/>
    <property type="match status" value="1"/>
</dbReference>
<keyword evidence="20" id="KW-1185">Reference proteome</keyword>
<dbReference type="InterPro" id="IPR017853">
    <property type="entry name" value="GH"/>
</dbReference>
<dbReference type="PANTHER" id="PTHR43730:SF1">
    <property type="entry name" value="BETA-MANNOSIDASE"/>
    <property type="match status" value="1"/>
</dbReference>
<dbReference type="Gene3D" id="2.60.120.260">
    <property type="entry name" value="Galactose-binding domain-like"/>
    <property type="match status" value="1"/>
</dbReference>
<keyword evidence="11" id="KW-0624">Polysaccharide degradation</keyword>
<dbReference type="InterPro" id="IPR013783">
    <property type="entry name" value="Ig-like_fold"/>
</dbReference>
<evidence type="ECO:0000259" key="17">
    <source>
        <dbReference type="Pfam" id="PF17786"/>
    </source>
</evidence>
<evidence type="ECO:0000256" key="9">
    <source>
        <dbReference type="ARBA" id="ARBA00023277"/>
    </source>
</evidence>
<evidence type="ECO:0000256" key="13">
    <source>
        <dbReference type="ARBA" id="ARBA00041069"/>
    </source>
</evidence>
<dbReference type="SUPFAM" id="SSF51445">
    <property type="entry name" value="(Trans)glycosidases"/>
    <property type="match status" value="1"/>
</dbReference>
<dbReference type="InterPro" id="IPR041625">
    <property type="entry name" value="Beta-mannosidase_Ig"/>
</dbReference>
<dbReference type="Gene3D" id="3.20.20.80">
    <property type="entry name" value="Glycosidases"/>
    <property type="match status" value="1"/>
</dbReference>
<evidence type="ECO:0000313" key="19">
    <source>
        <dbReference type="EMBL" id="KAL1894844.1"/>
    </source>
</evidence>
<keyword evidence="6" id="KW-0964">Secreted</keyword>
<evidence type="ECO:0000256" key="7">
    <source>
        <dbReference type="ARBA" id="ARBA00022801"/>
    </source>
</evidence>
<keyword evidence="7" id="KW-0378">Hydrolase</keyword>
<dbReference type="InterPro" id="IPR050887">
    <property type="entry name" value="Beta-mannosidase_GH2"/>
</dbReference>
<feature type="domain" description="Beta-mannosidase-like galactose-binding" evidence="18">
    <location>
        <begin position="30"/>
        <end position="192"/>
    </location>
</feature>
<dbReference type="InterPro" id="IPR054593">
    <property type="entry name" value="Beta-mannosidase-like_N2"/>
</dbReference>
<comment type="catalytic activity">
    <reaction evidence="1">
        <text>Hydrolysis of terminal, non-reducing beta-D-mannose residues in beta-D-mannosides.</text>
        <dbReference type="EC" id="3.2.1.25"/>
    </reaction>
</comment>
<evidence type="ECO:0000256" key="4">
    <source>
        <dbReference type="ARBA" id="ARBA00011738"/>
    </source>
</evidence>
<dbReference type="SUPFAM" id="SSF49785">
    <property type="entry name" value="Galactose-binding domain-like"/>
    <property type="match status" value="1"/>
</dbReference>
<evidence type="ECO:0000256" key="6">
    <source>
        <dbReference type="ARBA" id="ARBA00022525"/>
    </source>
</evidence>
<evidence type="ECO:0000256" key="12">
    <source>
        <dbReference type="ARBA" id="ARBA00038429"/>
    </source>
</evidence>
<dbReference type="Pfam" id="PF17753">
    <property type="entry name" value="Ig_mannosidase"/>
    <property type="match status" value="1"/>
</dbReference>
<dbReference type="Pfam" id="PF17786">
    <property type="entry name" value="Mannosidase_ig"/>
    <property type="match status" value="1"/>
</dbReference>
<keyword evidence="8" id="KW-0325">Glycoprotein</keyword>
<feature type="domain" description="Glycoside hydrolase family 2 immunoglobulin-like beta-sandwich" evidence="15">
    <location>
        <begin position="202"/>
        <end position="304"/>
    </location>
</feature>
<evidence type="ECO:0000259" key="15">
    <source>
        <dbReference type="Pfam" id="PF00703"/>
    </source>
</evidence>
<evidence type="ECO:0000256" key="10">
    <source>
        <dbReference type="ARBA" id="ARBA00023295"/>
    </source>
</evidence>
<comment type="caution">
    <text evidence="19">The sequence shown here is derived from an EMBL/GenBank/DDBJ whole genome shotgun (WGS) entry which is preliminary data.</text>
</comment>
<evidence type="ECO:0000259" key="16">
    <source>
        <dbReference type="Pfam" id="PF17753"/>
    </source>
</evidence>
<keyword evidence="10" id="KW-0326">Glycosidase</keyword>
<evidence type="ECO:0000256" key="8">
    <source>
        <dbReference type="ARBA" id="ARBA00023180"/>
    </source>
</evidence>
<proteinExistence type="inferred from homology"/>
<evidence type="ECO:0000256" key="3">
    <source>
        <dbReference type="ARBA" id="ARBA00004740"/>
    </source>
</evidence>
<evidence type="ECO:0000256" key="2">
    <source>
        <dbReference type="ARBA" id="ARBA00004613"/>
    </source>
</evidence>
<accession>A0ABR3Z5Q9</accession>
<feature type="domain" description="Beta-mannosidase Ig-fold" evidence="16">
    <location>
        <begin position="814"/>
        <end position="869"/>
    </location>
</feature>
<dbReference type="Proteomes" id="UP001583186">
    <property type="component" value="Unassembled WGS sequence"/>
</dbReference>
<comment type="similarity">
    <text evidence="12">Belongs to the glycosyl hydrolase 2 family. Beta-mannosidase B subfamily.</text>
</comment>
<evidence type="ECO:0000256" key="1">
    <source>
        <dbReference type="ARBA" id="ARBA00000829"/>
    </source>
</evidence>
<dbReference type="Gene3D" id="2.60.40.10">
    <property type="entry name" value="Immunoglobulins"/>
    <property type="match status" value="2"/>
</dbReference>
<dbReference type="Pfam" id="PF00703">
    <property type="entry name" value="Glyco_hydro_2"/>
    <property type="match status" value="1"/>
</dbReference>
<dbReference type="InterPro" id="IPR036156">
    <property type="entry name" value="Beta-gal/glucu_dom_sf"/>
</dbReference>
<gene>
    <name evidence="19" type="ORF">Sste5346_005531</name>
</gene>
<evidence type="ECO:0000256" key="14">
    <source>
        <dbReference type="ARBA" id="ARBA00041614"/>
    </source>
</evidence>
<sequence>MTRTRTDVTKWQWRLASTNDHDEAVTVAKEHSSLSQWKDVASFPSVMQMELQTAKIIPDVNIGENERLTQWAGHADWEYQATFPASTSTEGEVDLVFDGLDTFATVTLNGTTLLTSDNMFVPQRISVKDKLKDGDNVLRILFESPYKKGTELEDQYGVRPALFRDARRNHIRKAQYHWGWDWGPIVVTAGPYLPVYLDSYKARIDNVYVRTTKLADNHKSATVAAAVNIVGSGDQSADVRILDPAGKELAKSTVAFTDSTATATFDLTDPQLWWPNGQGEQHLHSLEVTLSESQDTHNSRFGVRTIGVVQEPLADGEPGSTFMFRVNGRDIFAQGGNWIPADTLLPTVSRQRYYDWVQNARDAHMNMLRVWGGGIYEHDDFFDACDELGLLVWHDYGFACTNLPVHGSFLRSFEKEAAAQTVRLRSRASLAILCGGNEDFMLLDWEKVEYDHGNTKGPFPAGGAFPQRAIYLEILPKLAARLASETFYWANSPWSPGGLEANNLTRGDVHQWSVWHGEQKPYQEYKQLAGRFVSEFGMHGFPVQRTIDYFAPPTGKKGEGRHPQSRLIDCHNKGHGAHTRIARYLAENFRYDMASLTNFAYSSQLMQSEAYAYALRDWKRMFGGRSESGVSKARCAGSIIWQLNDDYPCTSWSLVDYFVRPKPSWYTVRRLYAPISVASERSPLSRFVDEDDPRAASQPPSFAIFAHNTTPKSAEYTLSLQAYDFWADKWTSLSDSDANRKVTLLPGQNTELGTLAAQSSWNKDSLIVLELSLKDDAGKVIARYVDWPEPYRYLEWPDDTKLEVKVKHASDSKDGVDAHVTVVANQPLKGVWLEPVYDGTEADDSFEPRWEDNMFDLMPGQAVTVGVSGLNGRDIKARFLADWEVNK</sequence>
<comment type="pathway">
    <text evidence="3">Glycan metabolism; N-glycan degradation.</text>
</comment>
<keyword evidence="9" id="KW-0119">Carbohydrate metabolism</keyword>
<protein>
    <recommendedName>
        <fullName evidence="13">Beta-mannosidase B</fullName>
        <ecNumber evidence="5">3.2.1.25</ecNumber>
    </recommendedName>
    <alternativeName>
        <fullName evidence="14">Mannanase B</fullName>
    </alternativeName>
</protein>
<dbReference type="Pfam" id="PF22666">
    <property type="entry name" value="Glyco_hydro_2_N2"/>
    <property type="match status" value="1"/>
</dbReference>
<dbReference type="InterPro" id="IPR008979">
    <property type="entry name" value="Galactose-bd-like_sf"/>
</dbReference>
<dbReference type="EC" id="3.2.1.25" evidence="5"/>
<evidence type="ECO:0000256" key="11">
    <source>
        <dbReference type="ARBA" id="ARBA00023326"/>
    </source>
</evidence>
<dbReference type="EMBL" id="JAWCUI010000030">
    <property type="protein sequence ID" value="KAL1894844.1"/>
    <property type="molecule type" value="Genomic_DNA"/>
</dbReference>
<reference evidence="19 20" key="1">
    <citation type="journal article" date="2024" name="IMA Fungus">
        <title>IMA Genome - F19 : A genome assembly and annotation guide to empower mycologists, including annotated draft genome sequences of Ceratocystis pirilliformis, Diaporthe australafricana, Fusarium ophioides, Paecilomyces lecythidis, and Sporothrix stenoceras.</title>
        <authorList>
            <person name="Aylward J."/>
            <person name="Wilson A.M."/>
            <person name="Visagie C.M."/>
            <person name="Spraker J."/>
            <person name="Barnes I."/>
            <person name="Buitendag C."/>
            <person name="Ceriani C."/>
            <person name="Del Mar Angel L."/>
            <person name="du Plessis D."/>
            <person name="Fuchs T."/>
            <person name="Gasser K."/>
            <person name="Kramer D."/>
            <person name="Li W."/>
            <person name="Munsamy K."/>
            <person name="Piso A."/>
            <person name="Price J.L."/>
            <person name="Sonnekus B."/>
            <person name="Thomas C."/>
            <person name="van der Nest A."/>
            <person name="van Dijk A."/>
            <person name="van Heerden A."/>
            <person name="van Vuuren N."/>
            <person name="Yilmaz N."/>
            <person name="Duong T.A."/>
            <person name="van der Merwe N.A."/>
            <person name="Wingfield M.J."/>
            <person name="Wingfield B.D."/>
        </authorList>
    </citation>
    <scope>NUCLEOTIDE SEQUENCE [LARGE SCALE GENOMIC DNA]</scope>
    <source>
        <strain evidence="19 20">CMW 5346</strain>
    </source>
</reference>
<dbReference type="InterPro" id="IPR041447">
    <property type="entry name" value="Mannosidase_ig"/>
</dbReference>
<feature type="domain" description="Mannosidase Ig/CBM-like" evidence="17">
    <location>
        <begin position="702"/>
        <end position="793"/>
    </location>
</feature>
<evidence type="ECO:0000256" key="5">
    <source>
        <dbReference type="ARBA" id="ARBA00012754"/>
    </source>
</evidence>
<dbReference type="InterPro" id="IPR006102">
    <property type="entry name" value="Ig-like_GH2"/>
</dbReference>
<comment type="subunit">
    <text evidence="4">Homodimer.</text>
</comment>
<comment type="subcellular location">
    <subcellularLocation>
        <location evidence="2">Secreted</location>
    </subcellularLocation>
</comment>